<protein>
    <submittedName>
        <fullName evidence="1">Uncharacterized protein</fullName>
    </submittedName>
</protein>
<organism evidence="1 2">
    <name type="scientific">Phytophthora sojae (strain P6497)</name>
    <name type="common">Soybean stem and root rot agent</name>
    <name type="synonym">Phytophthora megasperma f. sp. glycines</name>
    <dbReference type="NCBI Taxonomy" id="1094619"/>
    <lineage>
        <taxon>Eukaryota</taxon>
        <taxon>Sar</taxon>
        <taxon>Stramenopiles</taxon>
        <taxon>Oomycota</taxon>
        <taxon>Peronosporomycetes</taxon>
        <taxon>Peronosporales</taxon>
        <taxon>Peronosporaceae</taxon>
        <taxon>Phytophthora</taxon>
    </lineage>
</organism>
<dbReference type="SMR" id="G4Z784"/>
<evidence type="ECO:0000313" key="2">
    <source>
        <dbReference type="Proteomes" id="UP000002640"/>
    </source>
</evidence>
<dbReference type="RefSeq" id="XP_009525185.1">
    <property type="nucleotide sequence ID" value="XM_009526890.1"/>
</dbReference>
<reference evidence="1 2" key="1">
    <citation type="journal article" date="2006" name="Science">
        <title>Phytophthora genome sequences uncover evolutionary origins and mechanisms of pathogenesis.</title>
        <authorList>
            <person name="Tyler B.M."/>
            <person name="Tripathy S."/>
            <person name="Zhang X."/>
            <person name="Dehal P."/>
            <person name="Jiang R.H."/>
            <person name="Aerts A."/>
            <person name="Arredondo F.D."/>
            <person name="Baxter L."/>
            <person name="Bensasson D."/>
            <person name="Beynon J.L."/>
            <person name="Chapman J."/>
            <person name="Damasceno C.M."/>
            <person name="Dorrance A.E."/>
            <person name="Dou D."/>
            <person name="Dickerman A.W."/>
            <person name="Dubchak I.L."/>
            <person name="Garbelotto M."/>
            <person name="Gijzen M."/>
            <person name="Gordon S.G."/>
            <person name="Govers F."/>
            <person name="Grunwald N.J."/>
            <person name="Huang W."/>
            <person name="Ivors K.L."/>
            <person name="Jones R.W."/>
            <person name="Kamoun S."/>
            <person name="Krampis K."/>
            <person name="Lamour K.H."/>
            <person name="Lee M.K."/>
            <person name="McDonald W.H."/>
            <person name="Medina M."/>
            <person name="Meijer H.J."/>
            <person name="Nordberg E.K."/>
            <person name="Maclean D.J."/>
            <person name="Ospina-Giraldo M.D."/>
            <person name="Morris P.F."/>
            <person name="Phuntumart V."/>
            <person name="Putnam N.H."/>
            <person name="Rash S."/>
            <person name="Rose J.K."/>
            <person name="Sakihama Y."/>
            <person name="Salamov A.A."/>
            <person name="Savidor A."/>
            <person name="Scheuring C.F."/>
            <person name="Smith B.M."/>
            <person name="Sobral B.W."/>
            <person name="Terry A."/>
            <person name="Torto-Alalibo T.A."/>
            <person name="Win J."/>
            <person name="Xu Z."/>
            <person name="Zhang H."/>
            <person name="Grigoriev I.V."/>
            <person name="Rokhsar D.S."/>
            <person name="Boore J.L."/>
        </authorList>
    </citation>
    <scope>NUCLEOTIDE SEQUENCE [LARGE SCALE GENOMIC DNA]</scope>
    <source>
        <strain evidence="1 2">P6497</strain>
    </source>
</reference>
<accession>G4Z784</accession>
<evidence type="ECO:0000313" key="1">
    <source>
        <dbReference type="EMBL" id="EGZ22468.1"/>
    </source>
</evidence>
<name>G4Z784_PHYSP</name>
<sequence length="68" mass="7669">VSAEMKEELDKLGFAVNVTHFKWDHIILPGLRQYWKMHGHVDVPQAFVVPAGDEAWPKLGLPAGHPKK</sequence>
<proteinExistence type="predicted"/>
<dbReference type="EMBL" id="JH159153">
    <property type="protein sequence ID" value="EGZ22468.1"/>
    <property type="molecule type" value="Genomic_DNA"/>
</dbReference>
<dbReference type="PANTHER" id="PTHR37066:SF1">
    <property type="entry name" value="LNS2_PITP DOMAIN-CONTAINING PROTEIN"/>
    <property type="match status" value="1"/>
</dbReference>
<gene>
    <name evidence="1" type="ORF">PHYSODRAFT_490736</name>
</gene>
<keyword evidence="2" id="KW-1185">Reference proteome</keyword>
<dbReference type="Proteomes" id="UP000002640">
    <property type="component" value="Unassembled WGS sequence"/>
</dbReference>
<dbReference type="InParanoid" id="G4Z784"/>
<dbReference type="STRING" id="1094619.G4Z784"/>
<dbReference type="AlphaFoldDB" id="G4Z784"/>
<dbReference type="GeneID" id="20656616"/>
<dbReference type="PANTHER" id="PTHR37066">
    <property type="entry name" value="HELICASE-ASSOCIATED"/>
    <property type="match status" value="1"/>
</dbReference>
<feature type="non-terminal residue" evidence="1">
    <location>
        <position position="1"/>
    </location>
</feature>
<dbReference type="KEGG" id="psoj:PHYSODRAFT_490736"/>
<dbReference type="OMA" id="FAVNVTH"/>